<dbReference type="SUPFAM" id="SSF63737">
    <property type="entry name" value="Leukotriene A4 hydrolase N-terminal domain"/>
    <property type="match status" value="2"/>
</dbReference>
<keyword evidence="2" id="KW-0645">Protease</keyword>
<feature type="active site" description="Proton acceptor" evidence="7">
    <location>
        <position position="342"/>
    </location>
</feature>
<dbReference type="GO" id="GO:0043171">
    <property type="term" value="P:peptide catabolic process"/>
    <property type="evidence" value="ECO:0007669"/>
    <property type="project" value="TreeGrafter"/>
</dbReference>
<feature type="binding site" evidence="8">
    <location>
        <position position="341"/>
    </location>
    <ligand>
        <name>Zn(2+)</name>
        <dbReference type="ChEBI" id="CHEBI:29105"/>
        <note>catalytic</note>
    </ligand>
</feature>
<dbReference type="Proteomes" id="UP000659654">
    <property type="component" value="Unassembled WGS sequence"/>
</dbReference>
<accession>A0A7I8WL70</accession>
<dbReference type="GO" id="GO:0070006">
    <property type="term" value="F:metalloaminopeptidase activity"/>
    <property type="evidence" value="ECO:0007669"/>
    <property type="project" value="TreeGrafter"/>
</dbReference>
<name>A0A7I8WL70_BURXY</name>
<evidence type="ECO:0000256" key="2">
    <source>
        <dbReference type="ARBA" id="ARBA00022670"/>
    </source>
</evidence>
<dbReference type="OrthoDB" id="10031169at2759"/>
<evidence type="ECO:0000256" key="3">
    <source>
        <dbReference type="ARBA" id="ARBA00022723"/>
    </source>
</evidence>
<dbReference type="Proteomes" id="UP000582659">
    <property type="component" value="Unassembled WGS sequence"/>
</dbReference>
<dbReference type="InterPro" id="IPR014782">
    <property type="entry name" value="Peptidase_M1_dom"/>
</dbReference>
<dbReference type="PRINTS" id="PR00756">
    <property type="entry name" value="ALADIPTASE"/>
</dbReference>
<feature type="domain" description="Peptidase M1 membrane alanine aminopeptidase" evidence="11">
    <location>
        <begin position="275"/>
        <end position="483"/>
    </location>
</feature>
<evidence type="ECO:0000256" key="7">
    <source>
        <dbReference type="PIRSR" id="PIRSR634016-1"/>
    </source>
</evidence>
<evidence type="ECO:0000256" key="8">
    <source>
        <dbReference type="PIRSR" id="PIRSR634016-3"/>
    </source>
</evidence>
<organism evidence="13 14">
    <name type="scientific">Bursaphelenchus xylophilus</name>
    <name type="common">Pinewood nematode worm</name>
    <name type="synonym">Aphelenchoides xylophilus</name>
    <dbReference type="NCBI Taxonomy" id="6326"/>
    <lineage>
        <taxon>Eukaryota</taxon>
        <taxon>Metazoa</taxon>
        <taxon>Ecdysozoa</taxon>
        <taxon>Nematoda</taxon>
        <taxon>Chromadorea</taxon>
        <taxon>Rhabditida</taxon>
        <taxon>Tylenchina</taxon>
        <taxon>Tylenchomorpha</taxon>
        <taxon>Aphelenchoidea</taxon>
        <taxon>Aphelenchoididae</taxon>
        <taxon>Bursaphelenchus</taxon>
    </lineage>
</organism>
<feature type="binding site" evidence="8">
    <location>
        <position position="364"/>
    </location>
    <ligand>
        <name>Zn(2+)</name>
        <dbReference type="ChEBI" id="CHEBI:29105"/>
        <note>catalytic</note>
    </ligand>
</feature>
<dbReference type="GO" id="GO:0016020">
    <property type="term" value="C:membrane"/>
    <property type="evidence" value="ECO:0007669"/>
    <property type="project" value="TreeGrafter"/>
</dbReference>
<evidence type="ECO:0000259" key="12">
    <source>
        <dbReference type="Pfam" id="PF17900"/>
    </source>
</evidence>
<keyword evidence="3 8" id="KW-0479">Metal-binding</keyword>
<dbReference type="Pfam" id="PF17900">
    <property type="entry name" value="Peptidase_M1_N"/>
    <property type="match status" value="2"/>
</dbReference>
<evidence type="ECO:0000259" key="11">
    <source>
        <dbReference type="Pfam" id="PF01433"/>
    </source>
</evidence>
<feature type="domain" description="Aminopeptidase N-like N-terminal" evidence="12">
    <location>
        <begin position="44"/>
        <end position="236"/>
    </location>
</feature>
<comment type="cofactor">
    <cofactor evidence="8">
        <name>Zn(2+)</name>
        <dbReference type="ChEBI" id="CHEBI:29105"/>
    </cofactor>
    <text evidence="8">Binds 1 zinc ion per subunit.</text>
</comment>
<evidence type="ECO:0000256" key="1">
    <source>
        <dbReference type="ARBA" id="ARBA00010136"/>
    </source>
</evidence>
<evidence type="ECO:0000256" key="5">
    <source>
        <dbReference type="ARBA" id="ARBA00022833"/>
    </source>
</evidence>
<dbReference type="PANTHER" id="PTHR11533:SF293">
    <property type="entry name" value="AMINOPEPTIDASE-2-RELATED"/>
    <property type="match status" value="1"/>
</dbReference>
<dbReference type="Pfam" id="PF01433">
    <property type="entry name" value="Peptidase_M1"/>
    <property type="match status" value="2"/>
</dbReference>
<dbReference type="InterPro" id="IPR050344">
    <property type="entry name" value="Peptidase_M1_aminopeptidases"/>
</dbReference>
<feature type="site" description="Transition state stabilizer" evidence="9">
    <location>
        <position position="420"/>
    </location>
</feature>
<dbReference type="InterPro" id="IPR034016">
    <property type="entry name" value="M1_APN-typ"/>
</dbReference>
<reference evidence="13" key="1">
    <citation type="submission" date="2020-09" db="EMBL/GenBank/DDBJ databases">
        <authorList>
            <person name="Kikuchi T."/>
        </authorList>
    </citation>
    <scope>NUCLEOTIDE SEQUENCE</scope>
    <source>
        <strain evidence="13">Ka4C1</strain>
    </source>
</reference>
<feature type="signal peptide" evidence="10">
    <location>
        <begin position="1"/>
        <end position="20"/>
    </location>
</feature>
<dbReference type="GO" id="GO:0006508">
    <property type="term" value="P:proteolysis"/>
    <property type="evidence" value="ECO:0007669"/>
    <property type="project" value="UniProtKB-KW"/>
</dbReference>
<dbReference type="SUPFAM" id="SSF55486">
    <property type="entry name" value="Metalloproteases ('zincins'), catalytic domain"/>
    <property type="match status" value="2"/>
</dbReference>
<dbReference type="InterPro" id="IPR045357">
    <property type="entry name" value="Aminopeptidase_N-like_N"/>
</dbReference>
<keyword evidence="5 8" id="KW-0862">Zinc</keyword>
<feature type="binding site" evidence="8">
    <location>
        <position position="345"/>
    </location>
    <ligand>
        <name>Zn(2+)</name>
        <dbReference type="ChEBI" id="CHEBI:29105"/>
        <note>catalytic</note>
    </ligand>
</feature>
<keyword evidence="10" id="KW-0732">Signal</keyword>
<evidence type="ECO:0000256" key="6">
    <source>
        <dbReference type="ARBA" id="ARBA00023049"/>
    </source>
</evidence>
<comment type="caution">
    <text evidence="13">The sequence shown here is derived from an EMBL/GenBank/DDBJ whole genome shotgun (WGS) entry which is preliminary data.</text>
</comment>
<dbReference type="EMBL" id="CAJFDI010000003">
    <property type="protein sequence ID" value="CAD5219989.1"/>
    <property type="molecule type" value="Genomic_DNA"/>
</dbReference>
<dbReference type="Gene3D" id="1.10.390.10">
    <property type="entry name" value="Neutral Protease Domain 2"/>
    <property type="match status" value="2"/>
</dbReference>
<dbReference type="CDD" id="cd09601">
    <property type="entry name" value="M1_APN-Q_like"/>
    <property type="match status" value="2"/>
</dbReference>
<dbReference type="GO" id="GO:0005737">
    <property type="term" value="C:cytoplasm"/>
    <property type="evidence" value="ECO:0007669"/>
    <property type="project" value="TreeGrafter"/>
</dbReference>
<comment type="similarity">
    <text evidence="1">Belongs to the peptidase M1 family.</text>
</comment>
<feature type="domain" description="Peptidase M1 membrane alanine aminopeptidase" evidence="11">
    <location>
        <begin position="975"/>
        <end position="1165"/>
    </location>
</feature>
<evidence type="ECO:0000256" key="10">
    <source>
        <dbReference type="SAM" id="SignalP"/>
    </source>
</evidence>
<proteinExistence type="inferred from homology"/>
<gene>
    <name evidence="13" type="ORF">BXYJ_LOCUS5954</name>
</gene>
<feature type="chain" id="PRO_5035384763" evidence="10">
    <location>
        <begin position="21"/>
        <end position="1478"/>
    </location>
</feature>
<protein>
    <submittedName>
        <fullName evidence="13">(pine wood nematode) hypothetical protein</fullName>
    </submittedName>
</protein>
<dbReference type="InterPro" id="IPR027268">
    <property type="entry name" value="Peptidase_M4/M1_CTD_sf"/>
</dbReference>
<evidence type="ECO:0000313" key="13">
    <source>
        <dbReference type="EMBL" id="CAD5219989.1"/>
    </source>
</evidence>
<dbReference type="GO" id="GO:0042277">
    <property type="term" value="F:peptide binding"/>
    <property type="evidence" value="ECO:0007669"/>
    <property type="project" value="TreeGrafter"/>
</dbReference>
<evidence type="ECO:0000313" key="14">
    <source>
        <dbReference type="Proteomes" id="UP000659654"/>
    </source>
</evidence>
<evidence type="ECO:0000256" key="9">
    <source>
        <dbReference type="PIRSR" id="PIRSR634016-4"/>
    </source>
</evidence>
<feature type="domain" description="Aminopeptidase N-like N-terminal" evidence="12">
    <location>
        <begin position="745"/>
        <end position="935"/>
    </location>
</feature>
<dbReference type="InterPro" id="IPR001930">
    <property type="entry name" value="Peptidase_M1"/>
</dbReference>
<dbReference type="GO" id="GO:0008270">
    <property type="term" value="F:zinc ion binding"/>
    <property type="evidence" value="ECO:0007669"/>
    <property type="project" value="InterPro"/>
</dbReference>
<evidence type="ECO:0000256" key="4">
    <source>
        <dbReference type="ARBA" id="ARBA00022801"/>
    </source>
</evidence>
<dbReference type="Gene3D" id="2.60.40.1730">
    <property type="entry name" value="tricorn interacting facor f3 domain"/>
    <property type="match status" value="2"/>
</dbReference>
<keyword evidence="6" id="KW-0482">Metalloprotease</keyword>
<dbReference type="SMR" id="A0A7I8WL70"/>
<dbReference type="InterPro" id="IPR042097">
    <property type="entry name" value="Aminopeptidase_N-like_N_sf"/>
</dbReference>
<sequence>MAKRTLLISFLLTVIGICYSQGFDRRRNVIQTNDSLPHNVEVYQYDLKLTPYFNYYNYSIPEGKQGKFEGEVSIHFSVINSTRAIEINSKVDSDFLDISIFSTDRLAIYSRSKNYEGDHEIIRSFYMLEPGINYTLNILFSGLIHKPDYGGIYSYEYVDKHGRNTALLSTQFQSIQAREAFPCFDDPFFKSKFVLSLVHPINSTAYSNAKVKSVSRLNDNQALTVFEPSAKMPTYLFAFAIGDLAETVVNSTRGVTVRSISIADNDGRLDNAAKWAAKSLDYMEDYLGIPYPLDKLDHIETIEHAVGAMENFGLATYRDQLTTLIDNELIQEAENNAVICHETAHQWFGNLVTNKRWGLEFLHEAFAVYFQFEITKQLASVQYYGELFHVRSAAVNTPTFVDKHKHPIANNQSYFDGVTYYAGGQLIYNIATLTGENFKKALTLYQKRYAFRNADLDNLLEIFDEVCGNNFLGGHKFSSIMRTFFVKGGLPQIRITLAANGDYLFVQKRSSEEDGWNVPLIYYDLDTNETLYHLLPKSEFSTLPGNRRYLFNPAHSMYADVFIDESVWEKTLANNTFGKLSGIQQLSVLHHLLKKSEQRAVKVLKEHAKSINSIVYPTLPAAITTLKRINPTLLEALLEKFDFTPTIENRIFAQALLVLGVHHRFPHIVNGAQKLFDQFIIDCAPGKDVSACTQIPPEFRPAVYFQGTKTETAVCSNGSVKLDANSNSPIGSTDDSLPHDVVVHQYDLKFTPYFNFSEYRFPEEQRNTFDGDAAITFSVLKTTFRVELTSAVNLLSTALLLKGQSLRITTIEHRENNHTIINADKALQPDLNYTLRFEFNGIINRPKYGAIYAKDYVDKSGNATSLLGTHFEAILAREAFPCFDDPYFKSIFVLTLVHPLGSKAYSNAKPAQSAKKNGQQSVTTFEPSVKMPTYLFAFGIGDLAESSTKSKRGVAIRTLASRNSTGRLDQSAIWAAKCLDIMEDTLKVNYPMDKLEHYETMEHIAGGMENFGFIIYQNSLTSYIDNDINSECGRAAVICHETAHQWFGDLVTGKRWGLEFLHEAFATYFQWEATKQIDQFSYSIEYSTILHAADSRNISQQENHPIADNISRFDDVTYSVGAHLLRTIQSITGENFTIALTNYQKKYSFQNADLDSLLGIFDEIYQDRFLGNHRFSLVMSDYFTYTGLPTIEVTLSDNGDYMVRQTSKGKQWDVPVIFFDIDNKIQYVHLIPRNATTFSTFTGSRNYLFNPGLSMFADVYVDDTVWDKILSCNTITKLSGLHQLSIVAMLSRSNPEKAAKFVHDLANLNNPIYPTLYELLFTLSNDVSSRPTSSERQLHQKIIAALAKKFDTKPTIENRVLGRSLLQLGVREEVPEAVVIVKKLFDQFIVDCGPGKEVTNCTQIPPEFRVAIFLYGKQTPAGEKFLIDYLQRLQKSPAADALKPEIGRILAVASPQPSREKLYHSPKTTFLTQEFIKI</sequence>
<dbReference type="PANTHER" id="PTHR11533">
    <property type="entry name" value="PROTEASE M1 ZINC METALLOPROTEASE"/>
    <property type="match status" value="1"/>
</dbReference>
<keyword evidence="4" id="KW-0378">Hydrolase</keyword>
<keyword evidence="14" id="KW-1185">Reference proteome</keyword>
<dbReference type="GO" id="GO:0005615">
    <property type="term" value="C:extracellular space"/>
    <property type="evidence" value="ECO:0007669"/>
    <property type="project" value="TreeGrafter"/>
</dbReference>
<dbReference type="EMBL" id="CAJFCV020000003">
    <property type="protein sequence ID" value="CAG9105689.1"/>
    <property type="molecule type" value="Genomic_DNA"/>
</dbReference>